<feature type="compositionally biased region" description="Low complexity" evidence="1">
    <location>
        <begin position="126"/>
        <end position="157"/>
    </location>
</feature>
<feature type="region of interest" description="Disordered" evidence="1">
    <location>
        <begin position="237"/>
        <end position="261"/>
    </location>
</feature>
<sequence length="286" mass="29255">MKNTAIFAIAASAALVSATEVDTGGVTINPDGSYTCAKANAAYCAGDSLKTDIIIRCYGTRGQPGRCSDNLAGQPPVGLSTALCHQTSNVEGDAACEKNCVVYGGSGNGKGTFTLPAEICTPTYTATSSSKATSTPVPTSTSTSSPSYPTTSVETSTWGPYPPHSQKSYPHHTSKEDCTTETTVVVPTSYPVHTSETTVVVPTSYPTIITTTAYSTSVPYVHSSVIYPTNQTIVTTPTEPLTSGTAIPTGPTTTATTNPPVPAGAMRNSAAGGALAFVAFIAAYIL</sequence>
<comment type="caution">
    <text evidence="3">The sequence shown here is derived from an EMBL/GenBank/DDBJ whole genome shotgun (WGS) entry which is preliminary data.</text>
</comment>
<feature type="signal peptide" evidence="2">
    <location>
        <begin position="1"/>
        <end position="18"/>
    </location>
</feature>
<evidence type="ECO:0000256" key="2">
    <source>
        <dbReference type="SAM" id="SignalP"/>
    </source>
</evidence>
<dbReference type="EMBL" id="MU858048">
    <property type="protein sequence ID" value="KAK4219434.1"/>
    <property type="molecule type" value="Genomic_DNA"/>
</dbReference>
<keyword evidence="2" id="KW-0732">Signal</keyword>
<feature type="compositionally biased region" description="Low complexity" evidence="1">
    <location>
        <begin position="242"/>
        <end position="258"/>
    </location>
</feature>
<proteinExistence type="predicted"/>
<evidence type="ECO:0000256" key="1">
    <source>
        <dbReference type="SAM" id="MobiDB-lite"/>
    </source>
</evidence>
<reference evidence="3" key="1">
    <citation type="journal article" date="2023" name="Mol. Phylogenet. Evol.">
        <title>Genome-scale phylogeny and comparative genomics of the fungal order Sordariales.</title>
        <authorList>
            <person name="Hensen N."/>
            <person name="Bonometti L."/>
            <person name="Westerberg I."/>
            <person name="Brannstrom I.O."/>
            <person name="Guillou S."/>
            <person name="Cros-Aarteil S."/>
            <person name="Calhoun S."/>
            <person name="Haridas S."/>
            <person name="Kuo A."/>
            <person name="Mondo S."/>
            <person name="Pangilinan J."/>
            <person name="Riley R."/>
            <person name="LaButti K."/>
            <person name="Andreopoulos B."/>
            <person name="Lipzen A."/>
            <person name="Chen C."/>
            <person name="Yan M."/>
            <person name="Daum C."/>
            <person name="Ng V."/>
            <person name="Clum A."/>
            <person name="Steindorff A."/>
            <person name="Ohm R.A."/>
            <person name="Martin F."/>
            <person name="Silar P."/>
            <person name="Natvig D.O."/>
            <person name="Lalanne C."/>
            <person name="Gautier V."/>
            <person name="Ament-Velasquez S.L."/>
            <person name="Kruys A."/>
            <person name="Hutchinson M.I."/>
            <person name="Powell A.J."/>
            <person name="Barry K."/>
            <person name="Miller A.N."/>
            <person name="Grigoriev I.V."/>
            <person name="Debuchy R."/>
            <person name="Gladieux P."/>
            <person name="Hiltunen Thoren M."/>
            <person name="Johannesson H."/>
        </authorList>
    </citation>
    <scope>NUCLEOTIDE SEQUENCE</scope>
    <source>
        <strain evidence="3">PSN293</strain>
    </source>
</reference>
<evidence type="ECO:0000313" key="3">
    <source>
        <dbReference type="EMBL" id="KAK4219434.1"/>
    </source>
</evidence>
<dbReference type="Proteomes" id="UP001301769">
    <property type="component" value="Unassembled WGS sequence"/>
</dbReference>
<organism evidence="3 4">
    <name type="scientific">Rhypophila decipiens</name>
    <dbReference type="NCBI Taxonomy" id="261697"/>
    <lineage>
        <taxon>Eukaryota</taxon>
        <taxon>Fungi</taxon>
        <taxon>Dikarya</taxon>
        <taxon>Ascomycota</taxon>
        <taxon>Pezizomycotina</taxon>
        <taxon>Sordariomycetes</taxon>
        <taxon>Sordariomycetidae</taxon>
        <taxon>Sordariales</taxon>
        <taxon>Naviculisporaceae</taxon>
        <taxon>Rhypophila</taxon>
    </lineage>
</organism>
<protein>
    <submittedName>
        <fullName evidence="3">Uncharacterized protein</fullName>
    </submittedName>
</protein>
<feature type="chain" id="PRO_5043030003" evidence="2">
    <location>
        <begin position="19"/>
        <end position="286"/>
    </location>
</feature>
<feature type="region of interest" description="Disordered" evidence="1">
    <location>
        <begin position="126"/>
        <end position="176"/>
    </location>
</feature>
<keyword evidence="4" id="KW-1185">Reference proteome</keyword>
<accession>A0AAN6YHX5</accession>
<gene>
    <name evidence="3" type="ORF">QBC37DRAFT_368010</name>
</gene>
<evidence type="ECO:0000313" key="4">
    <source>
        <dbReference type="Proteomes" id="UP001301769"/>
    </source>
</evidence>
<dbReference type="AlphaFoldDB" id="A0AAN6YHX5"/>
<name>A0AAN6YHX5_9PEZI</name>
<reference evidence="3" key="2">
    <citation type="submission" date="2023-05" db="EMBL/GenBank/DDBJ databases">
        <authorList>
            <consortium name="Lawrence Berkeley National Laboratory"/>
            <person name="Steindorff A."/>
            <person name="Hensen N."/>
            <person name="Bonometti L."/>
            <person name="Westerberg I."/>
            <person name="Brannstrom I.O."/>
            <person name="Guillou S."/>
            <person name="Cros-Aarteil S."/>
            <person name="Calhoun S."/>
            <person name="Haridas S."/>
            <person name="Kuo A."/>
            <person name="Mondo S."/>
            <person name="Pangilinan J."/>
            <person name="Riley R."/>
            <person name="Labutti K."/>
            <person name="Andreopoulos B."/>
            <person name="Lipzen A."/>
            <person name="Chen C."/>
            <person name="Yanf M."/>
            <person name="Daum C."/>
            <person name="Ng V."/>
            <person name="Clum A."/>
            <person name="Ohm R."/>
            <person name="Martin F."/>
            <person name="Silar P."/>
            <person name="Natvig D."/>
            <person name="Lalanne C."/>
            <person name="Gautier V."/>
            <person name="Ament-Velasquez S.L."/>
            <person name="Kruys A."/>
            <person name="Hutchinson M.I."/>
            <person name="Powell A.J."/>
            <person name="Barry K."/>
            <person name="Miller A.N."/>
            <person name="Grigoriev I.V."/>
            <person name="Debuchy R."/>
            <person name="Gladieux P."/>
            <person name="Thoren M.H."/>
            <person name="Johannesson H."/>
        </authorList>
    </citation>
    <scope>NUCLEOTIDE SEQUENCE</scope>
    <source>
        <strain evidence="3">PSN293</strain>
    </source>
</reference>